<organism evidence="1 2">
    <name type="scientific">Alkalibacillus salilacus</name>
    <dbReference type="NCBI Taxonomy" id="284582"/>
    <lineage>
        <taxon>Bacteria</taxon>
        <taxon>Bacillati</taxon>
        <taxon>Bacillota</taxon>
        <taxon>Bacilli</taxon>
        <taxon>Bacillales</taxon>
        <taxon>Bacillaceae</taxon>
        <taxon>Alkalibacillus</taxon>
    </lineage>
</organism>
<comment type="caution">
    <text evidence="1">The sequence shown here is derived from an EMBL/GenBank/DDBJ whole genome shotgun (WGS) entry which is preliminary data.</text>
</comment>
<dbReference type="Proteomes" id="UP001224359">
    <property type="component" value="Unassembled WGS sequence"/>
</dbReference>
<dbReference type="SUPFAM" id="SSF53756">
    <property type="entry name" value="UDP-Glycosyltransferase/glycogen phosphorylase"/>
    <property type="match status" value="1"/>
</dbReference>
<keyword evidence="2" id="KW-1185">Reference proteome</keyword>
<gene>
    <name evidence="1" type="ORF">J2S77_002532</name>
</gene>
<sequence length="911" mass="107766">MDQNVVISEDFCQLIDIYMEEIDQVTVKLQGSREDLHKSSLTFLEERTEKEITLSSLYMIKENEYKATFLLSELKKKGTFYIKTENNNYHIQISNSLNDRIQGFQFKKVQKSTLLELTSKSNALKAITNKFIKNNTLEILPSYVYANEVINGMLQLHGYISEELISSNYFRLLATERGSDNDYFYTEIEQLENNEWTSYLELEKLTEGVWDLYIELDDGNSYRLKSWHSAIKMDHGLLNGSNDFINVGPYQTVKGSYSLEVLSQTITLQDINFHHSDINFGVEMQGKLVTNLQKDQIDSLIVKENGQEVHYEIPVKVLEMAADTLKITASIKYDEIDDENLNMNKWHCYIKTNQSDDLLRIKINKELEPKESIINFDDEPYKTYMYQTINGNLSIIKDRISLERDVSYGGFEGKSLLLIGYLNIPDFKNIENFTKQIIIRTRSGNNEIFRELNINRDGSFRQKINLKELLSDDLQRHNTIDFYIQLHNGHFTLERKLGKEDFDFKKDSVMTRKIIYDGDFKYYYLSITPYGNLKIDIFKVPVIKHLYLKYFQYFDRLLFKSKDIWLVGEREDTAQDTGYHFFKYCREQYPEKAVYYVIHPNSKDRKNLEGYENIVELGSLKHYRLSAIANKFIASHEVEYFLPTKAVDYPSYKQGKRVFLQHGILGRRKVEYYKEDYQYPYHLFCVSSEDEKSLVINEMGYSESEVKVTGLSRFDGLIDQSEQNCQILLIPTWRPWLTNDDNFLQSEFYQKYSSLLDNKSLHNLLNDYNVQLNVYLHYRLQPYIKYFNQLNHSKINIISLGTKNIQDLITEHNLMITDYSSVSMDFNYLNKPVIFYHFDYNKFFQNGILRHPNKTFIGDISSDEEEIIHYIRKYTYNNFEVSETQGQNLNYLFKYQDQNNSKRIFDEVEKL</sequence>
<protein>
    <submittedName>
        <fullName evidence="1">CDP-glycerol glycerophosphotransferase (TagB/SpsB family)</fullName>
    </submittedName>
</protein>
<evidence type="ECO:0000313" key="2">
    <source>
        <dbReference type="Proteomes" id="UP001224359"/>
    </source>
</evidence>
<evidence type="ECO:0000313" key="1">
    <source>
        <dbReference type="EMBL" id="MDQ0160528.1"/>
    </source>
</evidence>
<reference evidence="1 2" key="1">
    <citation type="submission" date="2023-07" db="EMBL/GenBank/DDBJ databases">
        <title>Genomic Encyclopedia of Type Strains, Phase IV (KMG-IV): sequencing the most valuable type-strain genomes for metagenomic binning, comparative biology and taxonomic classification.</title>
        <authorList>
            <person name="Goeker M."/>
        </authorList>
    </citation>
    <scope>NUCLEOTIDE SEQUENCE [LARGE SCALE GENOMIC DNA]</scope>
    <source>
        <strain evidence="1 2">DSM 16460</strain>
    </source>
</reference>
<dbReference type="InterPro" id="IPR007554">
    <property type="entry name" value="Glycerophosphate_synth"/>
</dbReference>
<dbReference type="RefSeq" id="WP_306977844.1">
    <property type="nucleotide sequence ID" value="NZ_JAUSTQ010000013.1"/>
</dbReference>
<name>A0ABT9VHU1_9BACI</name>
<dbReference type="Pfam" id="PF04464">
    <property type="entry name" value="Glyphos_transf"/>
    <property type="match status" value="1"/>
</dbReference>
<dbReference type="InterPro" id="IPR043148">
    <property type="entry name" value="TagF_C"/>
</dbReference>
<dbReference type="PANTHER" id="PTHR37316:SF3">
    <property type="entry name" value="TEICHOIC ACID GLYCEROL-PHOSPHATE TRANSFERASE"/>
    <property type="match status" value="1"/>
</dbReference>
<dbReference type="InterPro" id="IPR051612">
    <property type="entry name" value="Teichoic_Acid_Biosynth"/>
</dbReference>
<dbReference type="PANTHER" id="PTHR37316">
    <property type="entry name" value="TEICHOIC ACID GLYCEROL-PHOSPHATE PRIMASE"/>
    <property type="match status" value="1"/>
</dbReference>
<accession>A0ABT9VHU1</accession>
<dbReference type="EMBL" id="JAUSTQ010000013">
    <property type="protein sequence ID" value="MDQ0160528.1"/>
    <property type="molecule type" value="Genomic_DNA"/>
</dbReference>
<proteinExistence type="predicted"/>
<dbReference type="Gene3D" id="3.40.50.12580">
    <property type="match status" value="1"/>
</dbReference>